<name>A0ABW1IBE6_9PSEU</name>
<dbReference type="Pfam" id="PF02288">
    <property type="entry name" value="Dehydratase_MU"/>
    <property type="match status" value="1"/>
</dbReference>
<keyword evidence="2" id="KW-1185">Reference proteome</keyword>
<organism evidence="1 2">
    <name type="scientific">Pseudonocardia lutea</name>
    <dbReference type="NCBI Taxonomy" id="2172015"/>
    <lineage>
        <taxon>Bacteria</taxon>
        <taxon>Bacillati</taxon>
        <taxon>Actinomycetota</taxon>
        <taxon>Actinomycetes</taxon>
        <taxon>Pseudonocardiales</taxon>
        <taxon>Pseudonocardiaceae</taxon>
        <taxon>Pseudonocardia</taxon>
    </lineage>
</organism>
<evidence type="ECO:0000313" key="1">
    <source>
        <dbReference type="EMBL" id="MFC5949667.1"/>
    </source>
</evidence>
<dbReference type="InterPro" id="IPR010254">
    <property type="entry name" value="B12-dep_deHydtase_bsu"/>
</dbReference>
<gene>
    <name evidence="1" type="ORF">ACFQH9_15435</name>
</gene>
<comment type="caution">
    <text evidence="1">The sequence shown here is derived from an EMBL/GenBank/DDBJ whole genome shotgun (WGS) entry which is preliminary data.</text>
</comment>
<proteinExistence type="predicted"/>
<dbReference type="RefSeq" id="WP_379566791.1">
    <property type="nucleotide sequence ID" value="NZ_JBHSQK010000035.1"/>
</dbReference>
<sequence length="111" mass="11412">MTEKPAIVLRHGGSPDPAVLREVCAGAEEEGVPTRVEQVREADVLALAHAAALDSPLETGIGIDGAGGVVVHHASLPPEAPVHRVEAGSPRPDLRTAGRTAARIVKVLPLS</sequence>
<dbReference type="Gene3D" id="3.40.50.10150">
    <property type="entry name" value="B12-dependent dehydatase associated subunit"/>
    <property type="match status" value="1"/>
</dbReference>
<dbReference type="EMBL" id="JBHSQK010000035">
    <property type="protein sequence ID" value="MFC5949667.1"/>
    <property type="molecule type" value="Genomic_DNA"/>
</dbReference>
<dbReference type="Proteomes" id="UP001596119">
    <property type="component" value="Unassembled WGS sequence"/>
</dbReference>
<protein>
    <submittedName>
        <fullName evidence="1">Glycerol dehydratase reactivase beta/small subunit family protein</fullName>
    </submittedName>
</protein>
<dbReference type="SUPFAM" id="SSF52968">
    <property type="entry name" value="B12-dependent dehydatase associated subunit"/>
    <property type="match status" value="1"/>
</dbReference>
<accession>A0ABW1IBE6</accession>
<dbReference type="InterPro" id="IPR003208">
    <property type="entry name" value="Dehydtase/Dehydtase_re"/>
</dbReference>
<evidence type="ECO:0000313" key="2">
    <source>
        <dbReference type="Proteomes" id="UP001596119"/>
    </source>
</evidence>
<reference evidence="2" key="1">
    <citation type="journal article" date="2019" name="Int. J. Syst. Evol. Microbiol.">
        <title>The Global Catalogue of Microorganisms (GCM) 10K type strain sequencing project: providing services to taxonomists for standard genome sequencing and annotation.</title>
        <authorList>
            <consortium name="The Broad Institute Genomics Platform"/>
            <consortium name="The Broad Institute Genome Sequencing Center for Infectious Disease"/>
            <person name="Wu L."/>
            <person name="Ma J."/>
        </authorList>
    </citation>
    <scope>NUCLEOTIDE SEQUENCE [LARGE SCALE GENOMIC DNA]</scope>
    <source>
        <strain evidence="2">CGMCC 4.7397</strain>
    </source>
</reference>